<evidence type="ECO:0000256" key="2">
    <source>
        <dbReference type="ARBA" id="ARBA00022737"/>
    </source>
</evidence>
<dbReference type="Gene3D" id="2.160.10.10">
    <property type="entry name" value="Hexapeptide repeat proteins"/>
    <property type="match status" value="1"/>
</dbReference>
<name>A0A3L7IX48_9MICO</name>
<organism evidence="3 4">
    <name type="scientific">Mycetocola zhadangensis</name>
    <dbReference type="NCBI Taxonomy" id="1164595"/>
    <lineage>
        <taxon>Bacteria</taxon>
        <taxon>Bacillati</taxon>
        <taxon>Actinomycetota</taxon>
        <taxon>Actinomycetes</taxon>
        <taxon>Micrococcales</taxon>
        <taxon>Microbacteriaceae</taxon>
        <taxon>Mycetocola</taxon>
    </lineage>
</organism>
<dbReference type="OrthoDB" id="2643438at2"/>
<dbReference type="PANTHER" id="PTHR23416:SF78">
    <property type="entry name" value="LIPOPOLYSACCHARIDE BIOSYNTHESIS O-ACETYL TRANSFERASE WBBJ-RELATED"/>
    <property type="match status" value="1"/>
</dbReference>
<dbReference type="InterPro" id="IPR051159">
    <property type="entry name" value="Hexapeptide_acetyltransf"/>
</dbReference>
<keyword evidence="2" id="KW-0677">Repeat</keyword>
<evidence type="ECO:0000256" key="1">
    <source>
        <dbReference type="ARBA" id="ARBA00022679"/>
    </source>
</evidence>
<accession>A0A3L7IX48</accession>
<dbReference type="InterPro" id="IPR011004">
    <property type="entry name" value="Trimer_LpxA-like_sf"/>
</dbReference>
<dbReference type="EMBL" id="RCWJ01000003">
    <property type="protein sequence ID" value="RLQ82834.1"/>
    <property type="molecule type" value="Genomic_DNA"/>
</dbReference>
<dbReference type="AlphaFoldDB" id="A0A3L7IX48"/>
<dbReference type="InterPro" id="IPR018357">
    <property type="entry name" value="Hexapep_transf_CS"/>
</dbReference>
<dbReference type="SUPFAM" id="SSF51161">
    <property type="entry name" value="Trimeric LpxA-like enzymes"/>
    <property type="match status" value="1"/>
</dbReference>
<dbReference type="InterPro" id="IPR001451">
    <property type="entry name" value="Hexapep"/>
</dbReference>
<keyword evidence="3" id="KW-0012">Acyltransferase</keyword>
<gene>
    <name evidence="3" type="ORF">D9V28_12285</name>
</gene>
<dbReference type="Proteomes" id="UP000282460">
    <property type="component" value="Unassembled WGS sequence"/>
</dbReference>
<proteinExistence type="predicted"/>
<keyword evidence="1 3" id="KW-0808">Transferase</keyword>
<dbReference type="CDD" id="cd04647">
    <property type="entry name" value="LbH_MAT_like"/>
    <property type="match status" value="1"/>
</dbReference>
<sequence length="174" mass="17863">MVRVAHFYAYSHVQEVRKLNRGTAVSFAPTVSFRNAERIYLGSGTHIGEGSVIWAGNSTSRVILGEKCLLAPNVTITASNYGIVEGTPVMDQPKIEKDIVIGPGVWLGANVVVTAGVTIGAGAIVGAGAVVTRDLPANCIAGGVPARVIGHRPAAPGEQAPTVPAAAFDRAVAP</sequence>
<dbReference type="GO" id="GO:0016746">
    <property type="term" value="F:acyltransferase activity"/>
    <property type="evidence" value="ECO:0007669"/>
    <property type="project" value="UniProtKB-KW"/>
</dbReference>
<dbReference type="PANTHER" id="PTHR23416">
    <property type="entry name" value="SIALIC ACID SYNTHASE-RELATED"/>
    <property type="match status" value="1"/>
</dbReference>
<comment type="caution">
    <text evidence="3">The sequence shown here is derived from an EMBL/GenBank/DDBJ whole genome shotgun (WGS) entry which is preliminary data.</text>
</comment>
<protein>
    <submittedName>
        <fullName evidence="3">Acyltransferase</fullName>
    </submittedName>
</protein>
<evidence type="ECO:0000313" key="3">
    <source>
        <dbReference type="EMBL" id="RLQ82834.1"/>
    </source>
</evidence>
<keyword evidence="4" id="KW-1185">Reference proteome</keyword>
<dbReference type="Pfam" id="PF00132">
    <property type="entry name" value="Hexapep"/>
    <property type="match status" value="1"/>
</dbReference>
<evidence type="ECO:0000313" key="4">
    <source>
        <dbReference type="Proteomes" id="UP000282460"/>
    </source>
</evidence>
<dbReference type="PROSITE" id="PS00101">
    <property type="entry name" value="HEXAPEP_TRANSFERASES"/>
    <property type="match status" value="1"/>
</dbReference>
<reference evidence="3 4" key="1">
    <citation type="submission" date="2018-10" db="EMBL/GenBank/DDBJ databases">
        <authorList>
            <person name="Li J."/>
        </authorList>
    </citation>
    <scope>NUCLEOTIDE SEQUENCE [LARGE SCALE GENOMIC DNA]</scope>
    <source>
        <strain evidence="3 4">ZD1-4</strain>
    </source>
</reference>